<keyword evidence="4" id="KW-0732">Signal</keyword>
<dbReference type="STRING" id="366533.SAMN05444339_105174"/>
<dbReference type="PANTHER" id="PTHR30469:SF15">
    <property type="entry name" value="HLYD FAMILY OF SECRETION PROTEINS"/>
    <property type="match status" value="1"/>
</dbReference>
<keyword evidence="10" id="KW-1185">Reference proteome</keyword>
<feature type="domain" description="Multidrug resistance protein MdtA-like alpha-helical hairpin" evidence="5">
    <location>
        <begin position="134"/>
        <end position="201"/>
    </location>
</feature>
<dbReference type="AlphaFoldDB" id="A0A1M5B080"/>
<dbReference type="GO" id="GO:1990281">
    <property type="term" value="C:efflux pump complex"/>
    <property type="evidence" value="ECO:0007669"/>
    <property type="project" value="TreeGrafter"/>
</dbReference>
<dbReference type="RefSeq" id="WP_072857514.1">
    <property type="nucleotide sequence ID" value="NZ_FQUE01000005.1"/>
</dbReference>
<dbReference type="Pfam" id="PF25989">
    <property type="entry name" value="YknX_C"/>
    <property type="match status" value="1"/>
</dbReference>
<dbReference type="InterPro" id="IPR058637">
    <property type="entry name" value="YknX-like_C"/>
</dbReference>
<dbReference type="NCBIfam" id="TIGR01730">
    <property type="entry name" value="RND_mfp"/>
    <property type="match status" value="1"/>
</dbReference>
<feature type="signal peptide" evidence="4">
    <location>
        <begin position="1"/>
        <end position="33"/>
    </location>
</feature>
<evidence type="ECO:0000259" key="5">
    <source>
        <dbReference type="Pfam" id="PF25876"/>
    </source>
</evidence>
<feature type="coiled-coil region" evidence="2">
    <location>
        <begin position="171"/>
        <end position="205"/>
    </location>
</feature>
<evidence type="ECO:0000256" key="2">
    <source>
        <dbReference type="SAM" id="Coils"/>
    </source>
</evidence>
<evidence type="ECO:0000313" key="9">
    <source>
        <dbReference type="EMBL" id="SHF35816.1"/>
    </source>
</evidence>
<dbReference type="InterPro" id="IPR058792">
    <property type="entry name" value="Beta-barrel_RND_2"/>
</dbReference>
<organism evidence="9 10">
    <name type="scientific">Loktanella atrilutea</name>
    <dbReference type="NCBI Taxonomy" id="366533"/>
    <lineage>
        <taxon>Bacteria</taxon>
        <taxon>Pseudomonadati</taxon>
        <taxon>Pseudomonadota</taxon>
        <taxon>Alphaproteobacteria</taxon>
        <taxon>Rhodobacterales</taxon>
        <taxon>Roseobacteraceae</taxon>
        <taxon>Loktanella</taxon>
    </lineage>
</organism>
<feature type="domain" description="CusB-like beta-barrel" evidence="7">
    <location>
        <begin position="255"/>
        <end position="325"/>
    </location>
</feature>
<dbReference type="InterPro" id="IPR058624">
    <property type="entry name" value="MdtA-like_HH"/>
</dbReference>
<dbReference type="Gene3D" id="2.40.420.20">
    <property type="match status" value="1"/>
</dbReference>
<dbReference type="Pfam" id="PF25954">
    <property type="entry name" value="Beta-barrel_RND_2"/>
    <property type="match status" value="1"/>
</dbReference>
<dbReference type="Gene3D" id="2.40.30.170">
    <property type="match status" value="1"/>
</dbReference>
<gene>
    <name evidence="9" type="ORF">SAMN05444339_105174</name>
</gene>
<comment type="similarity">
    <text evidence="1">Belongs to the membrane fusion protein (MFP) (TC 8.A.1) family.</text>
</comment>
<feature type="domain" description="YknX-like C-terminal permuted SH3-like" evidence="8">
    <location>
        <begin position="329"/>
        <end position="396"/>
    </location>
</feature>
<evidence type="ECO:0000313" key="10">
    <source>
        <dbReference type="Proteomes" id="UP000183987"/>
    </source>
</evidence>
<keyword evidence="2" id="KW-0175">Coiled coil</keyword>
<reference evidence="10" key="1">
    <citation type="submission" date="2016-11" db="EMBL/GenBank/DDBJ databases">
        <authorList>
            <person name="Varghese N."/>
            <person name="Submissions S."/>
        </authorList>
    </citation>
    <scope>NUCLEOTIDE SEQUENCE [LARGE SCALE GENOMIC DNA]</scope>
    <source>
        <strain evidence="10">DSM 29326</strain>
    </source>
</reference>
<evidence type="ECO:0000259" key="7">
    <source>
        <dbReference type="Pfam" id="PF25954"/>
    </source>
</evidence>
<sequence length="419" mass="42349">MTPTVFVRHIRRTTVTGLILALCAAGLPGAVAAQEAAAAAATEAPASVTAPSVTVVPATMTEVTQVVSASGGLLAREDVVVSARVSGAEIVSLLVDVGDTVEAGDTLAQLNDQTLTAQLQQADANRAAAEAAIAQAEGQVASATANATQTTSALDRSRQLRSDGAVSQSALDQAQAASDSANAAVKTAEAAVAAARAQVAQAEAARDIAALNLSWATVKAPVDGIIADRTARLGDLSSAGMAMFDMIRDGQIEAELEIVETDLVKVSVGDPVSIRVAGLPPRDGTVRRISPQVDPVSRLGTVRVSIKDQEGLRVGIFASADIRTAQRNALTVPVSAVTTSGDVSTVQKVVDGTIQQTEVQLGVVSGGVREITAGLSAGDTVLLRAGAFFRTGDKVTPVPPADSPAAIGPDTQAAAEATE</sequence>
<feature type="coiled-coil region" evidence="2">
    <location>
        <begin position="119"/>
        <end position="146"/>
    </location>
</feature>
<dbReference type="SUPFAM" id="SSF111369">
    <property type="entry name" value="HlyD-like secretion proteins"/>
    <property type="match status" value="1"/>
</dbReference>
<evidence type="ECO:0000256" key="3">
    <source>
        <dbReference type="SAM" id="MobiDB-lite"/>
    </source>
</evidence>
<accession>A0A1M5B080</accession>
<dbReference type="Proteomes" id="UP000183987">
    <property type="component" value="Unassembled WGS sequence"/>
</dbReference>
<dbReference type="Gene3D" id="2.40.50.100">
    <property type="match status" value="1"/>
</dbReference>
<name>A0A1M5B080_LOKAT</name>
<evidence type="ECO:0000259" key="8">
    <source>
        <dbReference type="Pfam" id="PF25989"/>
    </source>
</evidence>
<dbReference type="Gene3D" id="1.10.287.470">
    <property type="entry name" value="Helix hairpin bin"/>
    <property type="match status" value="1"/>
</dbReference>
<dbReference type="InterPro" id="IPR058625">
    <property type="entry name" value="MdtA-like_BSH"/>
</dbReference>
<dbReference type="InterPro" id="IPR006143">
    <property type="entry name" value="RND_pump_MFP"/>
</dbReference>
<dbReference type="Pfam" id="PF25876">
    <property type="entry name" value="HH_MFP_RND"/>
    <property type="match status" value="1"/>
</dbReference>
<evidence type="ECO:0000256" key="4">
    <source>
        <dbReference type="SAM" id="SignalP"/>
    </source>
</evidence>
<dbReference type="PANTHER" id="PTHR30469">
    <property type="entry name" value="MULTIDRUG RESISTANCE PROTEIN MDTA"/>
    <property type="match status" value="1"/>
</dbReference>
<proteinExistence type="inferred from homology"/>
<dbReference type="Pfam" id="PF25917">
    <property type="entry name" value="BSH_RND"/>
    <property type="match status" value="1"/>
</dbReference>
<feature type="region of interest" description="Disordered" evidence="3">
    <location>
        <begin position="393"/>
        <end position="419"/>
    </location>
</feature>
<dbReference type="OrthoDB" id="7422354at2"/>
<feature type="chain" id="PRO_5012183420" evidence="4">
    <location>
        <begin position="34"/>
        <end position="419"/>
    </location>
</feature>
<evidence type="ECO:0000256" key="1">
    <source>
        <dbReference type="ARBA" id="ARBA00009477"/>
    </source>
</evidence>
<protein>
    <submittedName>
        <fullName evidence="9">HlyD family secretion protein</fullName>
    </submittedName>
</protein>
<dbReference type="GO" id="GO:0015562">
    <property type="term" value="F:efflux transmembrane transporter activity"/>
    <property type="evidence" value="ECO:0007669"/>
    <property type="project" value="TreeGrafter"/>
</dbReference>
<feature type="domain" description="Multidrug resistance protein MdtA-like barrel-sandwich hybrid" evidence="6">
    <location>
        <begin position="78"/>
        <end position="242"/>
    </location>
</feature>
<dbReference type="EMBL" id="FQUE01000005">
    <property type="protein sequence ID" value="SHF35816.1"/>
    <property type="molecule type" value="Genomic_DNA"/>
</dbReference>
<evidence type="ECO:0000259" key="6">
    <source>
        <dbReference type="Pfam" id="PF25917"/>
    </source>
</evidence>